<evidence type="ECO:0000256" key="1">
    <source>
        <dbReference type="SAM" id="MobiDB-lite"/>
    </source>
</evidence>
<evidence type="ECO:0000256" key="3">
    <source>
        <dbReference type="SAM" id="SignalP"/>
    </source>
</evidence>
<accession>A0A9X1WMB2</accession>
<organism evidence="4 5">
    <name type="scientific">Corynebacterium kalidii</name>
    <dbReference type="NCBI Taxonomy" id="2931982"/>
    <lineage>
        <taxon>Bacteria</taxon>
        <taxon>Bacillati</taxon>
        <taxon>Actinomycetota</taxon>
        <taxon>Actinomycetes</taxon>
        <taxon>Mycobacteriales</taxon>
        <taxon>Corynebacteriaceae</taxon>
        <taxon>Corynebacterium</taxon>
    </lineage>
</organism>
<dbReference type="Proteomes" id="UP001139207">
    <property type="component" value="Unassembled WGS sequence"/>
</dbReference>
<keyword evidence="2" id="KW-0812">Transmembrane</keyword>
<name>A0A9X1WMB2_9CORY</name>
<feature type="chain" id="PRO_5040930299" description="Secreted protein" evidence="3">
    <location>
        <begin position="28"/>
        <end position="788"/>
    </location>
</feature>
<dbReference type="RefSeq" id="WP_244803368.1">
    <property type="nucleotide sequence ID" value="NZ_JALIEA010000010.1"/>
</dbReference>
<protein>
    <recommendedName>
        <fullName evidence="6">Secreted protein</fullName>
    </recommendedName>
</protein>
<keyword evidence="2" id="KW-0472">Membrane</keyword>
<dbReference type="AlphaFoldDB" id="A0A9X1WMB2"/>
<evidence type="ECO:0000313" key="5">
    <source>
        <dbReference type="Proteomes" id="UP001139207"/>
    </source>
</evidence>
<feature type="signal peptide" evidence="3">
    <location>
        <begin position="1"/>
        <end position="27"/>
    </location>
</feature>
<comment type="caution">
    <text evidence="4">The sequence shown here is derived from an EMBL/GenBank/DDBJ whole genome shotgun (WGS) entry which is preliminary data.</text>
</comment>
<evidence type="ECO:0000256" key="2">
    <source>
        <dbReference type="SAM" id="Phobius"/>
    </source>
</evidence>
<keyword evidence="5" id="KW-1185">Reference proteome</keyword>
<proteinExistence type="predicted"/>
<dbReference type="EMBL" id="JALIEA010000010">
    <property type="protein sequence ID" value="MCJ7857626.1"/>
    <property type="molecule type" value="Genomic_DNA"/>
</dbReference>
<keyword evidence="2" id="KW-1133">Transmembrane helix</keyword>
<reference evidence="4" key="1">
    <citation type="submission" date="2022-04" db="EMBL/GenBank/DDBJ databases">
        <title>Corynebacterium kalidii LD5P10.</title>
        <authorList>
            <person name="Sun J.Q."/>
        </authorList>
    </citation>
    <scope>NUCLEOTIDE SEQUENCE</scope>
    <source>
        <strain evidence="4">LD5P10</strain>
    </source>
</reference>
<feature type="transmembrane region" description="Helical" evidence="2">
    <location>
        <begin position="748"/>
        <end position="769"/>
    </location>
</feature>
<sequence>MTRAARPLACGAAAVVAMVATTVPVSAQDGPDGGPIWANPEARSADPDSGVSLEILGQQPATVTGSGALDLRVRVTNSSDQELSGLQLRTQHQDAVARPEAVATSLMSNQGEYPWVGPFQQLEGTLAPGEDRQFRLTVPVDGRAGSLSGLGVGGPGVYPLLLNLNADLGGAGTSFVAATRTTVTVTEDAPADPADDPDAARPAGITMLWPLSSSATAGAGQVGDAPEPSQLYLPDESLAEELRPEGRLGTLLSTYRSAAAESDDLKEATCIAIDPDLLETVSRMSTGYRVGEAPSPVQEPVRLRDRWAGGGARDDSVAGTGAADAASWLDDLRAVVDGQCTVPLPFAGADVDAVSALGDPRVAELSDRGAETIAEVLDTPAATGVVVPGSGYVSEESVQRFNDADRATPTTVLVADDAVATDDGGESGVVTLPGGTRALRFPAALGSALAATGEHPATAAYSTPGTRRDLGDDTPTERMAAAVGVLDLELRGAAASDGSPAGNVIASPPPEWTVDGDDAGTWLEAVAGRLEDGSARAVSFGAALRGVASDGTVQVPADDPAPVGEDEVAQGRELAADVHDVARIMVEDDNVALTPEIFTRPMIDDLLRSLTDHRRRVADESATTRDRAAERRGRVRDLTGDLRESVSLLPPGSVFTRASDSSPLIVVARNGLPLPVRVNVDYESEDGVTLNTPGVQQIPAQGSVTLQMTTSFPTDIHDTDLTMFLETTDDMRISEPVTIRMASGPGNGALVVGVGVAVVFGLFTLIRVTKRRRQLANRRGSARRWSGD</sequence>
<keyword evidence="3" id="KW-0732">Signal</keyword>
<evidence type="ECO:0000313" key="4">
    <source>
        <dbReference type="EMBL" id="MCJ7857626.1"/>
    </source>
</evidence>
<feature type="region of interest" description="Disordered" evidence="1">
    <location>
        <begin position="25"/>
        <end position="49"/>
    </location>
</feature>
<evidence type="ECO:0008006" key="6">
    <source>
        <dbReference type="Google" id="ProtNLM"/>
    </source>
</evidence>
<gene>
    <name evidence="4" type="ORF">MUN33_02690</name>
</gene>